<dbReference type="InterPro" id="IPR023404">
    <property type="entry name" value="rSAM_horseshoe"/>
</dbReference>
<keyword evidence="9" id="KW-1185">Reference proteome</keyword>
<dbReference type="InterPro" id="IPR039661">
    <property type="entry name" value="ELP3"/>
</dbReference>
<dbReference type="SFLD" id="SFLDG01082">
    <property type="entry name" value="B12-binding_domain_containing"/>
    <property type="match status" value="1"/>
</dbReference>
<dbReference type="InParanoid" id="D4H761"/>
<protein>
    <submittedName>
        <fullName evidence="8">Radical SAM domain protein</fullName>
    </submittedName>
</protein>
<dbReference type="InterPro" id="IPR007197">
    <property type="entry name" value="rSAM"/>
</dbReference>
<evidence type="ECO:0000256" key="5">
    <source>
        <dbReference type="ARBA" id="ARBA00023004"/>
    </source>
</evidence>
<dbReference type="Gene3D" id="3.80.30.20">
    <property type="entry name" value="tm_1862 like domain"/>
    <property type="match status" value="1"/>
</dbReference>
<dbReference type="GO" id="GO:0002926">
    <property type="term" value="P:tRNA wobble base 5-methoxycarbonylmethyl-2-thiouridinylation"/>
    <property type="evidence" value="ECO:0007669"/>
    <property type="project" value="TreeGrafter"/>
</dbReference>
<dbReference type="GO" id="GO:0003824">
    <property type="term" value="F:catalytic activity"/>
    <property type="evidence" value="ECO:0007669"/>
    <property type="project" value="InterPro"/>
</dbReference>
<dbReference type="InterPro" id="IPR058240">
    <property type="entry name" value="rSAM_sf"/>
</dbReference>
<keyword evidence="5" id="KW-0408">Iron</keyword>
<dbReference type="PANTHER" id="PTHR11135:SF0">
    <property type="entry name" value="ELONGATOR COMPLEX PROTEIN 3"/>
    <property type="match status" value="1"/>
</dbReference>
<dbReference type="AlphaFoldDB" id="D4H761"/>
<dbReference type="PROSITE" id="PS51918">
    <property type="entry name" value="RADICAL_SAM"/>
    <property type="match status" value="1"/>
</dbReference>
<keyword evidence="6" id="KW-0411">Iron-sulfur</keyword>
<gene>
    <name evidence="8" type="ordered locus">Dacet_3015</name>
</gene>
<evidence type="ECO:0000259" key="7">
    <source>
        <dbReference type="PROSITE" id="PS51918"/>
    </source>
</evidence>
<feature type="domain" description="Radical SAM core" evidence="7">
    <location>
        <begin position="1"/>
        <end position="230"/>
    </location>
</feature>
<dbReference type="Pfam" id="PF16199">
    <property type="entry name" value="Radical_SAM_C"/>
    <property type="match status" value="1"/>
</dbReference>
<dbReference type="PANTHER" id="PTHR11135">
    <property type="entry name" value="HISTONE ACETYLTRANSFERASE-RELATED"/>
    <property type="match status" value="1"/>
</dbReference>
<dbReference type="RefSeq" id="WP_013012250.1">
    <property type="nucleotide sequence ID" value="NC_013943.1"/>
</dbReference>
<accession>D4H761</accession>
<keyword evidence="2" id="KW-0004">4Fe-4S</keyword>
<dbReference type="GO" id="GO:0005737">
    <property type="term" value="C:cytoplasm"/>
    <property type="evidence" value="ECO:0007669"/>
    <property type="project" value="TreeGrafter"/>
</dbReference>
<dbReference type="GO" id="GO:0051539">
    <property type="term" value="F:4 iron, 4 sulfur cluster binding"/>
    <property type="evidence" value="ECO:0007669"/>
    <property type="project" value="UniProtKB-KW"/>
</dbReference>
<dbReference type="PROSITE" id="PS51257">
    <property type="entry name" value="PROKAR_LIPOPROTEIN"/>
    <property type="match status" value="1"/>
</dbReference>
<evidence type="ECO:0000313" key="9">
    <source>
        <dbReference type="Proteomes" id="UP000002012"/>
    </source>
</evidence>
<dbReference type="SFLD" id="SFLDG01086">
    <property type="entry name" value="elongater_protein-like"/>
    <property type="match status" value="1"/>
</dbReference>
<sequence length="343" mass="38388">MKNRILPVFITFAGCTSRCVYCNQHRITGVRPSNVISSARQQISECLSMDAKWTELAFYGGSFSCLPDGIRSELYKLAKETGINTLRFSTSPDCINQKILDESVRNGVKTIELGVQSLDDTVLKANKRPYLASECEAAFAHVKTAVEHAGIQLMTGLYKEDFNSFAKTVDRAVMMRADYARIYPTVVIEETELADLWRTGEYVPLTLADAVARCAYGFILLSASGCDVIRVGLHDSLSVRESALAGAYHPAMGDMVKTVVVQTFINTMGEICVDQRYLNVAYGYGGYLKKLYRENVFIKEGVKPDFKDMSKEIVRVLSEDYKRKLQEQTACYAERLVDSTNNR</sequence>
<evidence type="ECO:0000313" key="8">
    <source>
        <dbReference type="EMBL" id="ADD69765.1"/>
    </source>
</evidence>
<dbReference type="SFLD" id="SFLDS00029">
    <property type="entry name" value="Radical_SAM"/>
    <property type="match status" value="1"/>
</dbReference>
<evidence type="ECO:0000256" key="2">
    <source>
        <dbReference type="ARBA" id="ARBA00022485"/>
    </source>
</evidence>
<dbReference type="Proteomes" id="UP000002012">
    <property type="component" value="Chromosome"/>
</dbReference>
<keyword evidence="4" id="KW-0479">Metal-binding</keyword>
<dbReference type="InterPro" id="IPR006638">
    <property type="entry name" value="Elp3/MiaA/NifB-like_rSAM"/>
</dbReference>
<dbReference type="EMBL" id="CP001968">
    <property type="protein sequence ID" value="ADD69765.1"/>
    <property type="molecule type" value="Genomic_DNA"/>
</dbReference>
<evidence type="ECO:0000256" key="3">
    <source>
        <dbReference type="ARBA" id="ARBA00022691"/>
    </source>
</evidence>
<dbReference type="PaxDb" id="522772-Dacet_3015"/>
<dbReference type="CDD" id="cd01335">
    <property type="entry name" value="Radical_SAM"/>
    <property type="match status" value="1"/>
</dbReference>
<evidence type="ECO:0000256" key="1">
    <source>
        <dbReference type="ARBA" id="ARBA00001966"/>
    </source>
</evidence>
<dbReference type="SMART" id="SM00729">
    <property type="entry name" value="Elp3"/>
    <property type="match status" value="1"/>
</dbReference>
<dbReference type="STRING" id="522772.Dacet_3015"/>
<dbReference type="KEGG" id="dap:Dacet_3015"/>
<dbReference type="eggNOG" id="COG1243">
    <property type="taxonomic scope" value="Bacteria"/>
</dbReference>
<dbReference type="SUPFAM" id="SSF102114">
    <property type="entry name" value="Radical SAM enzymes"/>
    <property type="match status" value="1"/>
</dbReference>
<evidence type="ECO:0000256" key="6">
    <source>
        <dbReference type="ARBA" id="ARBA00023014"/>
    </source>
</evidence>
<proteinExistence type="predicted"/>
<comment type="cofactor">
    <cofactor evidence="1">
        <name>[4Fe-4S] cluster</name>
        <dbReference type="ChEBI" id="CHEBI:49883"/>
    </cofactor>
</comment>
<organism evidence="8 9">
    <name type="scientific">Denitrovibrio acetiphilus (strain DSM 12809 / NBRC 114555 / N2460)</name>
    <dbReference type="NCBI Taxonomy" id="522772"/>
    <lineage>
        <taxon>Bacteria</taxon>
        <taxon>Pseudomonadati</taxon>
        <taxon>Deferribacterota</taxon>
        <taxon>Deferribacteres</taxon>
        <taxon>Deferribacterales</taxon>
        <taxon>Geovibrionaceae</taxon>
        <taxon>Denitrovibrio</taxon>
    </lineage>
</organism>
<reference evidence="8 9" key="1">
    <citation type="journal article" date="2010" name="Stand. Genomic Sci.">
        <title>Complete genome sequence of Denitrovibrio acetiphilus type strain (N2460).</title>
        <authorList>
            <person name="Kiss H."/>
            <person name="Lang E."/>
            <person name="Lapidus A."/>
            <person name="Copeland A."/>
            <person name="Nolan M."/>
            <person name="Glavina Del Rio T."/>
            <person name="Chen F."/>
            <person name="Lucas S."/>
            <person name="Tice H."/>
            <person name="Cheng J.F."/>
            <person name="Han C."/>
            <person name="Goodwin L."/>
            <person name="Pitluck S."/>
            <person name="Liolios K."/>
            <person name="Pati A."/>
            <person name="Ivanova N."/>
            <person name="Mavromatis K."/>
            <person name="Chen A."/>
            <person name="Palaniappan K."/>
            <person name="Land M."/>
            <person name="Hauser L."/>
            <person name="Chang Y.J."/>
            <person name="Jeffries C.D."/>
            <person name="Detter J.C."/>
            <person name="Brettin T."/>
            <person name="Spring S."/>
            <person name="Rohde M."/>
            <person name="Goker M."/>
            <person name="Woyke T."/>
            <person name="Bristow J."/>
            <person name="Eisen J.A."/>
            <person name="Markowitz V."/>
            <person name="Hugenholtz P."/>
            <person name="Kyrpides N.C."/>
            <person name="Klenk H.P."/>
        </authorList>
    </citation>
    <scope>NUCLEOTIDE SEQUENCE [LARGE SCALE GENOMIC DNA]</scope>
    <source>
        <strain evidence="9">DSM 12809 / NBRC 114555 / N2460</strain>
    </source>
</reference>
<evidence type="ECO:0000256" key="4">
    <source>
        <dbReference type="ARBA" id="ARBA00022723"/>
    </source>
</evidence>
<dbReference type="GO" id="GO:0046872">
    <property type="term" value="F:metal ion binding"/>
    <property type="evidence" value="ECO:0007669"/>
    <property type="project" value="UniProtKB-KW"/>
</dbReference>
<dbReference type="InterPro" id="IPR032432">
    <property type="entry name" value="Radical_SAM_C"/>
</dbReference>
<dbReference type="Pfam" id="PF04055">
    <property type="entry name" value="Radical_SAM"/>
    <property type="match status" value="1"/>
</dbReference>
<dbReference type="HOGENOM" id="CLU_057482_0_0_0"/>
<name>D4H761_DENA2</name>
<keyword evidence="3" id="KW-0949">S-adenosyl-L-methionine</keyword>